<reference evidence="1" key="1">
    <citation type="submission" date="2014-09" db="EMBL/GenBank/DDBJ databases">
        <authorList>
            <person name="Magalhaes I.L.F."/>
            <person name="Oliveira U."/>
            <person name="Santos F.R."/>
            <person name="Vidigal T.H.D.A."/>
            <person name="Brescovit A.D."/>
            <person name="Santos A.J."/>
        </authorList>
    </citation>
    <scope>NUCLEOTIDE SEQUENCE</scope>
    <source>
        <tissue evidence="1">Shoot tissue taken approximately 20 cm above the soil surface</tissue>
    </source>
</reference>
<accession>A0A0A8YK56</accession>
<protein>
    <submittedName>
        <fullName evidence="1">Uncharacterized protein</fullName>
    </submittedName>
</protein>
<organism evidence="1">
    <name type="scientific">Arundo donax</name>
    <name type="common">Giant reed</name>
    <name type="synonym">Donax arundinaceus</name>
    <dbReference type="NCBI Taxonomy" id="35708"/>
    <lineage>
        <taxon>Eukaryota</taxon>
        <taxon>Viridiplantae</taxon>
        <taxon>Streptophyta</taxon>
        <taxon>Embryophyta</taxon>
        <taxon>Tracheophyta</taxon>
        <taxon>Spermatophyta</taxon>
        <taxon>Magnoliopsida</taxon>
        <taxon>Liliopsida</taxon>
        <taxon>Poales</taxon>
        <taxon>Poaceae</taxon>
        <taxon>PACMAD clade</taxon>
        <taxon>Arundinoideae</taxon>
        <taxon>Arundineae</taxon>
        <taxon>Arundo</taxon>
    </lineage>
</organism>
<name>A0A0A8YK56_ARUDO</name>
<proteinExistence type="predicted"/>
<evidence type="ECO:0000313" key="1">
    <source>
        <dbReference type="EMBL" id="JAD25665.1"/>
    </source>
</evidence>
<dbReference type="AlphaFoldDB" id="A0A0A8YK56"/>
<reference evidence="1" key="2">
    <citation type="journal article" date="2015" name="Data Brief">
        <title>Shoot transcriptome of the giant reed, Arundo donax.</title>
        <authorList>
            <person name="Barrero R.A."/>
            <person name="Guerrero F.D."/>
            <person name="Moolhuijzen P."/>
            <person name="Goolsby J.A."/>
            <person name="Tidwell J."/>
            <person name="Bellgard S.E."/>
            <person name="Bellgard M.I."/>
        </authorList>
    </citation>
    <scope>NUCLEOTIDE SEQUENCE</scope>
    <source>
        <tissue evidence="1">Shoot tissue taken approximately 20 cm above the soil surface</tissue>
    </source>
</reference>
<sequence>MQTLSRFLVLVLCVSNKSVMFKSCTT</sequence>
<dbReference type="EMBL" id="GBRH01272230">
    <property type="protein sequence ID" value="JAD25665.1"/>
    <property type="molecule type" value="Transcribed_RNA"/>
</dbReference>